<name>A0A834TL30_9FABA</name>
<protein>
    <submittedName>
        <fullName evidence="2">Putative pentatricopeptide repeat-containing protein</fullName>
    </submittedName>
</protein>
<dbReference type="GO" id="GO:0003723">
    <property type="term" value="F:RNA binding"/>
    <property type="evidence" value="ECO:0007669"/>
    <property type="project" value="InterPro"/>
</dbReference>
<dbReference type="PANTHER" id="PTHR47926">
    <property type="entry name" value="PENTATRICOPEPTIDE REPEAT-CONTAINING PROTEIN"/>
    <property type="match status" value="1"/>
</dbReference>
<dbReference type="Gene3D" id="1.25.40.10">
    <property type="entry name" value="Tetratricopeptide repeat domain"/>
    <property type="match status" value="1"/>
</dbReference>
<dbReference type="GO" id="GO:0009451">
    <property type="term" value="P:RNA modification"/>
    <property type="evidence" value="ECO:0007669"/>
    <property type="project" value="InterPro"/>
</dbReference>
<accession>A0A834TL30</accession>
<comment type="caution">
    <text evidence="2">The sequence shown here is derived from an EMBL/GenBank/DDBJ whole genome shotgun (WGS) entry which is preliminary data.</text>
</comment>
<organism evidence="2 3">
    <name type="scientific">Senna tora</name>
    <dbReference type="NCBI Taxonomy" id="362788"/>
    <lineage>
        <taxon>Eukaryota</taxon>
        <taxon>Viridiplantae</taxon>
        <taxon>Streptophyta</taxon>
        <taxon>Embryophyta</taxon>
        <taxon>Tracheophyta</taxon>
        <taxon>Spermatophyta</taxon>
        <taxon>Magnoliopsida</taxon>
        <taxon>eudicotyledons</taxon>
        <taxon>Gunneridae</taxon>
        <taxon>Pentapetalae</taxon>
        <taxon>rosids</taxon>
        <taxon>fabids</taxon>
        <taxon>Fabales</taxon>
        <taxon>Fabaceae</taxon>
        <taxon>Caesalpinioideae</taxon>
        <taxon>Cassia clade</taxon>
        <taxon>Senna</taxon>
    </lineage>
</organism>
<dbReference type="Pfam" id="PF01535">
    <property type="entry name" value="PPR"/>
    <property type="match status" value="1"/>
</dbReference>
<evidence type="ECO:0000313" key="2">
    <source>
        <dbReference type="EMBL" id="KAF7823021.1"/>
    </source>
</evidence>
<dbReference type="InterPro" id="IPR046960">
    <property type="entry name" value="PPR_At4g14850-like_plant"/>
</dbReference>
<gene>
    <name evidence="2" type="ORF">G2W53_021165</name>
</gene>
<keyword evidence="1" id="KW-0677">Repeat</keyword>
<proteinExistence type="predicted"/>
<evidence type="ECO:0000256" key="1">
    <source>
        <dbReference type="ARBA" id="ARBA00022737"/>
    </source>
</evidence>
<dbReference type="EMBL" id="JAAIUW010000007">
    <property type="protein sequence ID" value="KAF7823021.1"/>
    <property type="molecule type" value="Genomic_DNA"/>
</dbReference>
<keyword evidence="3" id="KW-1185">Reference proteome</keyword>
<dbReference type="Proteomes" id="UP000634136">
    <property type="component" value="Unassembled WGS sequence"/>
</dbReference>
<dbReference type="OrthoDB" id="9990610at2759"/>
<dbReference type="InterPro" id="IPR002885">
    <property type="entry name" value="PPR_rpt"/>
</dbReference>
<sequence length="169" mass="18646">MPSESEIMGSCANTHLRLYSSTKLISLMLGITKLFLFSTTSNLIDLYGKCISLSAAPQLFDEVPNRNVMWNTMISLYTHSHNIASALQLFDVMDIMPSESIVNSIIIAGLADGTNLPWCELSGFCNPSRGLSRTLTSDERLAYSLVEILLKERFIGLAGFLKCLSWGTL</sequence>
<dbReference type="InterPro" id="IPR011990">
    <property type="entry name" value="TPR-like_helical_dom_sf"/>
</dbReference>
<dbReference type="NCBIfam" id="TIGR00756">
    <property type="entry name" value="PPR"/>
    <property type="match status" value="1"/>
</dbReference>
<evidence type="ECO:0000313" key="3">
    <source>
        <dbReference type="Proteomes" id="UP000634136"/>
    </source>
</evidence>
<reference evidence="2" key="1">
    <citation type="submission" date="2020-09" db="EMBL/GenBank/DDBJ databases">
        <title>Genome-Enabled Discovery of Anthraquinone Biosynthesis in Senna tora.</title>
        <authorList>
            <person name="Kang S.-H."/>
            <person name="Pandey R.P."/>
            <person name="Lee C.-M."/>
            <person name="Sim J.-S."/>
            <person name="Jeong J.-T."/>
            <person name="Choi B.-S."/>
            <person name="Jung M."/>
            <person name="Ginzburg D."/>
            <person name="Zhao K."/>
            <person name="Won S.Y."/>
            <person name="Oh T.-J."/>
            <person name="Yu Y."/>
            <person name="Kim N.-H."/>
            <person name="Lee O.R."/>
            <person name="Lee T.-H."/>
            <person name="Bashyal P."/>
            <person name="Kim T.-S."/>
            <person name="Lee W.-H."/>
            <person name="Kawkins C."/>
            <person name="Kim C.-K."/>
            <person name="Kim J.S."/>
            <person name="Ahn B.O."/>
            <person name="Rhee S.Y."/>
            <person name="Sohng J.K."/>
        </authorList>
    </citation>
    <scope>NUCLEOTIDE SEQUENCE</scope>
    <source>
        <tissue evidence="2">Leaf</tissue>
    </source>
</reference>
<dbReference type="AlphaFoldDB" id="A0A834TL30"/>